<gene>
    <name evidence="13" type="primary">NSP1</name>
</gene>
<dbReference type="GO" id="GO:0039548">
    <property type="term" value="P:symbiont-mediated suppression of host cytoplasmic pattern recognition receptor signaling pathway via inhibition of IRF3 activity"/>
    <property type="evidence" value="ECO:0007669"/>
    <property type="project" value="UniProtKB-UniRule"/>
</dbReference>
<dbReference type="Proteomes" id="UP000173800">
    <property type="component" value="Genome"/>
</dbReference>
<keyword evidence="7 12" id="KW-1092">Inhibition of host IRF3 by virus</keyword>
<keyword evidence="6 12" id="KW-0694">RNA-binding</keyword>
<keyword evidence="4 12" id="KW-0479">Metal-binding</keyword>
<dbReference type="EMBL" id="AB971766">
    <property type="protein sequence ID" value="BAP91307.1"/>
    <property type="molecule type" value="Genomic_RNA"/>
</dbReference>
<evidence type="ECO:0000256" key="7">
    <source>
        <dbReference type="ARBA" id="ARBA00022931"/>
    </source>
</evidence>
<comment type="caution">
    <text evidence="12">Lacks conserved residue(s) required for the propagation of feature annotation.</text>
</comment>
<feature type="region of interest" description="Zinc-binding domain" evidence="12">
    <location>
        <begin position="42"/>
        <end position="79"/>
    </location>
</feature>
<keyword evidence="2 12" id="KW-0945">Host-virus interaction</keyword>
<evidence type="ECO:0000256" key="11">
    <source>
        <dbReference type="ARBA" id="ARBA00023280"/>
    </source>
</evidence>
<keyword evidence="5 12" id="KW-1093">Inhibition of host IRF7 by virus</keyword>
<reference evidence="13 14" key="1">
    <citation type="journal article" date="2016" name="J. Gen. Virol.">
        <title>Isolation and characterization of a novel type of rotavirus species A in sugar gliders (Petaurus breviceps).</title>
        <authorList>
            <person name="Okadera K."/>
            <person name="Abe M."/>
            <person name="Ito N."/>
            <person name="Mitake H."/>
            <person name="Okada K."/>
            <person name="Nakagawa K."/>
            <person name="Une Y."/>
            <person name="Tsunemitsu H."/>
            <person name="Sugiyama M."/>
        </authorList>
    </citation>
    <scope>NUCLEOTIDE SEQUENCE [LARGE SCALE GENOMIC DNA]</scope>
    <source>
        <strain evidence="13">RVA/SugarGlider-tc/JPN/SG385/2012/G27P[36]</strain>
    </source>
</reference>
<evidence type="ECO:0000256" key="2">
    <source>
        <dbReference type="ARBA" id="ARBA00022581"/>
    </source>
</evidence>
<dbReference type="GO" id="GO:0003723">
    <property type="term" value="F:RNA binding"/>
    <property type="evidence" value="ECO:0007669"/>
    <property type="project" value="UniProtKB-UniRule"/>
</dbReference>
<evidence type="ECO:0000256" key="12">
    <source>
        <dbReference type="HAMAP-Rule" id="MF_04088"/>
    </source>
</evidence>
<keyword evidence="9 12" id="KW-1035">Host cytoplasm</keyword>
<dbReference type="GO" id="GO:0046872">
    <property type="term" value="F:metal ion binding"/>
    <property type="evidence" value="ECO:0007669"/>
    <property type="project" value="UniProtKB-UniRule"/>
</dbReference>
<evidence type="ECO:0000256" key="4">
    <source>
        <dbReference type="ARBA" id="ARBA00022723"/>
    </source>
</evidence>
<organism evidence="13 14">
    <name type="scientific">Rotavirus A</name>
    <dbReference type="NCBI Taxonomy" id="28875"/>
    <lineage>
        <taxon>Viruses</taxon>
        <taxon>Riboviria</taxon>
        <taxon>Orthornavirae</taxon>
        <taxon>Duplornaviricota</taxon>
        <taxon>Resentoviricetes</taxon>
        <taxon>Reovirales</taxon>
        <taxon>Sedoreoviridae</taxon>
        <taxon>Rotavirus</taxon>
        <taxon>Rotavirus alphagastroenteritidis</taxon>
    </lineage>
</organism>
<accession>A0A0B6VHX5</accession>
<comment type="domain">
    <text evidence="12">The integrity of the zinc-binding domain in NSP1 is important for degradation of host IRF3.</text>
</comment>
<keyword evidence="10 12" id="KW-0922">Interferon antiviral system evasion</keyword>
<dbReference type="HAMAP" id="MF_04088">
    <property type="entry name" value="ROTA_NSP1"/>
    <property type="match status" value="1"/>
</dbReference>
<comment type="subcellular location">
    <subcellularLocation>
        <location evidence="12">Host cytoplasm</location>
        <location evidence="12">Host cytoskeleton</location>
    </subcellularLocation>
</comment>
<keyword evidence="8 12" id="KW-1037">Host cytoskeleton</keyword>
<feature type="region of interest" description="RNA-binding" evidence="12">
    <location>
        <begin position="1"/>
        <end position="81"/>
    </location>
</feature>
<evidence type="ECO:0000256" key="3">
    <source>
        <dbReference type="ARBA" id="ARBA00022632"/>
    </source>
</evidence>
<dbReference type="GO" id="GO:0030430">
    <property type="term" value="C:host cell cytoplasm"/>
    <property type="evidence" value="ECO:0007669"/>
    <property type="project" value="UniProtKB-UniRule"/>
</dbReference>
<keyword evidence="3 12" id="KW-1090">Inhibition of host innate immune response by virus</keyword>
<evidence type="ECO:0000256" key="8">
    <source>
        <dbReference type="ARBA" id="ARBA00023111"/>
    </source>
</evidence>
<keyword evidence="11 12" id="KW-0899">Viral immunoevasion</keyword>
<feature type="region of interest" description="Interaction with host IRF3" evidence="12">
    <location>
        <begin position="325"/>
        <end position="496"/>
    </location>
</feature>
<evidence type="ECO:0000256" key="10">
    <source>
        <dbReference type="ARBA" id="ARBA00023258"/>
    </source>
</evidence>
<comment type="subunit">
    <text evidence="12">Interacts (via C-terminus) with host IRF3; this interaction leads to IRF3 degradation. Interacts with host IRF7; this interaction leads to IRF7 degradation. Interacts with host CUL1 and CUL3.</text>
</comment>
<proteinExistence type="inferred from homology"/>
<evidence type="ECO:0000256" key="6">
    <source>
        <dbReference type="ARBA" id="ARBA00022884"/>
    </source>
</evidence>
<comment type="function">
    <text evidence="12">Plays a role in the inhibition of host innate immunity by inducing the degradation of key host factors required to activate interferon production such as IRF3, IRF5 or IRF7. Associates with components of cullin RING ligases (CRLs) including CUL1 or CUL3, which are essential multisubunit ubiquitination complexes, to modulate their activities.</text>
</comment>
<evidence type="ECO:0000256" key="5">
    <source>
        <dbReference type="ARBA" id="ARBA00022811"/>
    </source>
</evidence>
<dbReference type="Pfam" id="PF00981">
    <property type="entry name" value="Rota_NS53"/>
    <property type="match status" value="1"/>
</dbReference>
<keyword evidence="1 12" id="KW-1113">Inhibition of host RLR pathway by virus</keyword>
<sequence length="496" mass="58896">MATFKDACFHYKKLNKLNSVVLKIGANSSWRPSTLTKLKGWCLQCCQHTDLTYCNGCSLYHVCQWCAQDKHCFLDAAPHFLRMRTFRETEWEQITTEKLQGIVDLYKKLFPINGKIVEKFESSVKQNKCRNEYDPQWYNHLTLPITLQALSIKIEHETYHIFGFYDNMHLQNDTPFYFTNHLDKYDKLLLDSDNFDRMEHLPVDLLNLYALKYLKKSRFLSAPPKEIVSIHFTTENYDDNSVPTSPINVWRNCIPNYIETSIKEWNLMCKKIHDANFLLSYKSMYIEHYSVSQKCKCLLIPKLQRFEKLVKPQYACSNHEKCASKVKRCNWCSLMPSTFWEDFRMREIYDLIMELLRILVKSNTSIGHCSSHEFICEYIPRLFNPLDVENFEWAFNYIFDDLNPTNINGEWYLNIDVSISNKLYEVMKICGDPVPRILSRHTLKYIIKHVFNRWFNLDDIRMTPLTLFSTESLNVFQSFDKLIDEYALLLSDSEDE</sequence>
<dbReference type="GO" id="GO:0039557">
    <property type="term" value="P:symbiont-mediated suppression of host cytoplasmic pattern recognition receptor signaling pathway via inhibition of IRF7 activity"/>
    <property type="evidence" value="ECO:0007669"/>
    <property type="project" value="UniProtKB-UniRule"/>
</dbReference>
<name>A0A0B6VHX5_9REOV</name>
<evidence type="ECO:0000256" key="1">
    <source>
        <dbReference type="ARBA" id="ARBA00022482"/>
    </source>
</evidence>
<dbReference type="GO" id="GO:0044163">
    <property type="term" value="C:host cytoskeleton"/>
    <property type="evidence" value="ECO:0007669"/>
    <property type="project" value="UniProtKB-SubCell"/>
</dbReference>
<evidence type="ECO:0000313" key="14">
    <source>
        <dbReference type="Proteomes" id="UP000173800"/>
    </source>
</evidence>
<protein>
    <recommendedName>
        <fullName evidence="12">Non-structural protein 1</fullName>
        <shortName evidence="12">NSP1</shortName>
    </recommendedName>
    <alternativeName>
        <fullName evidence="12">NCVP2</fullName>
    </alternativeName>
    <alternativeName>
        <fullName evidence="12">Non-structural RNA-binding protein 53</fullName>
        <shortName evidence="12">NS53</shortName>
    </alternativeName>
</protein>
<comment type="similarity">
    <text evidence="12">Belongs to the rotavirus NSP1 family.</text>
</comment>
<evidence type="ECO:0000313" key="13">
    <source>
        <dbReference type="EMBL" id="BAP91307.1"/>
    </source>
</evidence>
<dbReference type="InterPro" id="IPR002148">
    <property type="entry name" value="Rotavirus_NSP1"/>
</dbReference>
<evidence type="ECO:0000256" key="9">
    <source>
        <dbReference type="ARBA" id="ARBA00023200"/>
    </source>
</evidence>